<feature type="transmembrane region" description="Helical" evidence="1">
    <location>
        <begin position="327"/>
        <end position="344"/>
    </location>
</feature>
<feature type="transmembrane region" description="Helical" evidence="1">
    <location>
        <begin position="249"/>
        <end position="267"/>
    </location>
</feature>
<dbReference type="OrthoDB" id="6117836at2"/>
<dbReference type="RefSeq" id="WP_005863192.1">
    <property type="nucleotide sequence ID" value="NZ_AAYA01000019.1"/>
</dbReference>
<dbReference type="EMBL" id="AAYA01000019">
    <property type="protein sequence ID" value="EBA06028.1"/>
    <property type="molecule type" value="Genomic_DNA"/>
</dbReference>
<protein>
    <submittedName>
        <fullName evidence="2">Uncharacterized protein</fullName>
    </submittedName>
</protein>
<sequence length="352" mass="37831">MRDLTVAAFLACAWFWCIGGFFPVLLYLEFGSVSFLAFAVFNVLGATLFGFWREAERLAFLNRFGAWTRGFSALVAGYQAVFAVWLSLMVQDARPVFCFAIVTALCLFFRARLVAMSVAVLALSAGLLTYIVLTPVPVPVTEGAAPFLHQIAPLALGFLLAPWFDLTFHRAFAQADHPRRAFVIGFGVLFAGLLLGVYLGLDAFVGLTLSGGLAQPAVMAAAVLVMVQTGFTTAAHLVELDIDWRQARLPALAVGVVMALHVASLMLSPEALRLVGELIYRSFVFVIGALFPVLLIFGPTRRAALVAAVLTPCYTLGFLIGGSFAPFLSVAMLTLAAFYVRASANRLAGETS</sequence>
<feature type="transmembrane region" description="Helical" evidence="1">
    <location>
        <begin position="64"/>
        <end position="87"/>
    </location>
</feature>
<keyword evidence="1" id="KW-1133">Transmembrane helix</keyword>
<accession>A3K9S5</accession>
<evidence type="ECO:0000313" key="2">
    <source>
        <dbReference type="EMBL" id="EBA06028.1"/>
    </source>
</evidence>
<feature type="transmembrane region" description="Helical" evidence="1">
    <location>
        <begin position="213"/>
        <end position="237"/>
    </location>
</feature>
<reference evidence="2 3" key="1">
    <citation type="submission" date="2006-06" db="EMBL/GenBank/DDBJ databases">
        <authorList>
            <person name="Moran M.A."/>
            <person name="Ferriera S."/>
            <person name="Johnson J."/>
            <person name="Kravitz S."/>
            <person name="Beeson K."/>
            <person name="Sutton G."/>
            <person name="Rogers Y.-H."/>
            <person name="Friedman R."/>
            <person name="Frazier M."/>
            <person name="Venter J.C."/>
        </authorList>
    </citation>
    <scope>NUCLEOTIDE SEQUENCE [LARGE SCALE GENOMIC DNA]</scope>
    <source>
        <strain evidence="2 3">E-37</strain>
    </source>
</reference>
<feature type="transmembrane region" description="Helical" evidence="1">
    <location>
        <begin position="93"/>
        <end position="111"/>
    </location>
</feature>
<feature type="transmembrane region" description="Helical" evidence="1">
    <location>
        <begin position="279"/>
        <end position="297"/>
    </location>
</feature>
<gene>
    <name evidence="2" type="ORF">SSE37_10462</name>
</gene>
<dbReference type="AlphaFoldDB" id="A3K9S5"/>
<feature type="transmembrane region" description="Helical" evidence="1">
    <location>
        <begin position="34"/>
        <end position="52"/>
    </location>
</feature>
<feature type="transmembrane region" description="Helical" evidence="1">
    <location>
        <begin position="181"/>
        <end position="201"/>
    </location>
</feature>
<dbReference type="Proteomes" id="UP000005713">
    <property type="component" value="Unassembled WGS sequence"/>
</dbReference>
<keyword evidence="1" id="KW-0812">Transmembrane</keyword>
<feature type="transmembrane region" description="Helical" evidence="1">
    <location>
        <begin position="7"/>
        <end position="28"/>
    </location>
</feature>
<name>A3K9S5_SAGS3</name>
<organism evidence="2 3">
    <name type="scientific">Sagittula stellata (strain ATCC 700073 / DSM 11524 / E-37)</name>
    <dbReference type="NCBI Taxonomy" id="388399"/>
    <lineage>
        <taxon>Bacteria</taxon>
        <taxon>Pseudomonadati</taxon>
        <taxon>Pseudomonadota</taxon>
        <taxon>Alphaproteobacteria</taxon>
        <taxon>Rhodobacterales</taxon>
        <taxon>Roseobacteraceae</taxon>
        <taxon>Sagittula</taxon>
    </lineage>
</organism>
<comment type="caution">
    <text evidence="2">The sequence shown here is derived from an EMBL/GenBank/DDBJ whole genome shotgun (WGS) entry which is preliminary data.</text>
</comment>
<feature type="transmembrane region" description="Helical" evidence="1">
    <location>
        <begin position="118"/>
        <end position="138"/>
    </location>
</feature>
<feature type="transmembrane region" description="Helical" evidence="1">
    <location>
        <begin position="150"/>
        <end position="169"/>
    </location>
</feature>
<proteinExistence type="predicted"/>
<keyword evidence="3" id="KW-1185">Reference proteome</keyword>
<dbReference type="eggNOG" id="ENOG5033P56">
    <property type="taxonomic scope" value="Bacteria"/>
</dbReference>
<keyword evidence="1" id="KW-0472">Membrane</keyword>
<evidence type="ECO:0000256" key="1">
    <source>
        <dbReference type="SAM" id="Phobius"/>
    </source>
</evidence>
<evidence type="ECO:0000313" key="3">
    <source>
        <dbReference type="Proteomes" id="UP000005713"/>
    </source>
</evidence>